<feature type="compositionally biased region" description="Basic residues" evidence="1">
    <location>
        <begin position="207"/>
        <end position="216"/>
    </location>
</feature>
<evidence type="ECO:0000313" key="2">
    <source>
        <dbReference type="EMBL" id="CAK9063603.1"/>
    </source>
</evidence>
<dbReference type="EMBL" id="CAXAMM010028890">
    <property type="protein sequence ID" value="CAK9063603.1"/>
    <property type="molecule type" value="Genomic_DNA"/>
</dbReference>
<feature type="region of interest" description="Disordered" evidence="1">
    <location>
        <begin position="99"/>
        <end position="136"/>
    </location>
</feature>
<feature type="region of interest" description="Disordered" evidence="1">
    <location>
        <begin position="322"/>
        <end position="396"/>
    </location>
</feature>
<feature type="region of interest" description="Disordered" evidence="1">
    <location>
        <begin position="1"/>
        <end position="39"/>
    </location>
</feature>
<evidence type="ECO:0000313" key="3">
    <source>
        <dbReference type="Proteomes" id="UP001642464"/>
    </source>
</evidence>
<comment type="caution">
    <text evidence="2">The sequence shown here is derived from an EMBL/GenBank/DDBJ whole genome shotgun (WGS) entry which is preliminary data.</text>
</comment>
<feature type="compositionally biased region" description="Basic residues" evidence="1">
    <location>
        <begin position="236"/>
        <end position="258"/>
    </location>
</feature>
<evidence type="ECO:0000256" key="1">
    <source>
        <dbReference type="SAM" id="MobiDB-lite"/>
    </source>
</evidence>
<proteinExistence type="predicted"/>
<feature type="region of interest" description="Disordered" evidence="1">
    <location>
        <begin position="187"/>
        <end position="272"/>
    </location>
</feature>
<feature type="compositionally biased region" description="Acidic residues" evidence="1">
    <location>
        <begin position="220"/>
        <end position="231"/>
    </location>
</feature>
<keyword evidence="3" id="KW-1185">Reference proteome</keyword>
<sequence>MAPSKKEEDQSAVATPCRGASSVGQVPTGAADSSQVDGIELDQEEIAALKDMHEMEMAKHTDSKPDFKLVKPEITEIDSSGDEAPTKPEVSEAELWTDSQLPDDYDGGHDFFTSGHSPKEEPRIEVREGQPLQDEGTAEAALLKAKTMVLGQEEGEIPQESLENPKAKKVECKCPLEHVRQQVIEAMETRLETREPPVFAEQGKMAGKTRGRKKGKGNMAEDDNDEEEEEEEKPKPRAKAKAKKQPKKDPKNKKVQKKRQAETPYPVTSWDPEEWAEWLKWPEWDGHEATANLYDDLGSEKWEDYDYGRWEGKDDSWWSKWEDDEWEHGNVKTSRPRRAQKVKKSEPSSAGSKAERSKKRKTTKKEDGEADAAAKGPEDPDAIMIEKPKDGVVPPPHVTYNMVYSSAYRKASHLWKEMARQIGQEAGLIFRTYGVVDERCGQFRTPKVSTKKGKNDKDDANKSAEGDS</sequence>
<organism evidence="2 3">
    <name type="scientific">Durusdinium trenchii</name>
    <dbReference type="NCBI Taxonomy" id="1381693"/>
    <lineage>
        <taxon>Eukaryota</taxon>
        <taxon>Sar</taxon>
        <taxon>Alveolata</taxon>
        <taxon>Dinophyceae</taxon>
        <taxon>Suessiales</taxon>
        <taxon>Symbiodiniaceae</taxon>
        <taxon>Durusdinium</taxon>
    </lineage>
</organism>
<feature type="compositionally biased region" description="Basic and acidic residues" evidence="1">
    <location>
        <begin position="117"/>
        <end position="128"/>
    </location>
</feature>
<name>A0ABP0NJH9_9DINO</name>
<reference evidence="2 3" key="1">
    <citation type="submission" date="2024-02" db="EMBL/GenBank/DDBJ databases">
        <authorList>
            <person name="Chen Y."/>
            <person name="Shah S."/>
            <person name="Dougan E. K."/>
            <person name="Thang M."/>
            <person name="Chan C."/>
        </authorList>
    </citation>
    <scope>NUCLEOTIDE SEQUENCE [LARGE SCALE GENOMIC DNA]</scope>
</reference>
<accession>A0ABP0NJH9</accession>
<gene>
    <name evidence="2" type="ORF">SCF082_LOCUS32899</name>
</gene>
<feature type="region of interest" description="Disordered" evidence="1">
    <location>
        <begin position="444"/>
        <end position="468"/>
    </location>
</feature>
<protein>
    <submittedName>
        <fullName evidence="2">Uncharacterized protein</fullName>
    </submittedName>
</protein>
<feature type="compositionally biased region" description="Basic and acidic residues" evidence="1">
    <location>
        <begin position="453"/>
        <end position="468"/>
    </location>
</feature>
<dbReference type="Proteomes" id="UP001642464">
    <property type="component" value="Unassembled WGS sequence"/>
</dbReference>